<proteinExistence type="inferred from homology"/>
<dbReference type="RefSeq" id="WP_075062521.1">
    <property type="nucleotide sequence ID" value="NZ_LGCL01000021.1"/>
</dbReference>
<dbReference type="InterPro" id="IPR036986">
    <property type="entry name" value="S4_RNA-bd_sf"/>
</dbReference>
<keyword evidence="6" id="KW-1185">Reference proteome</keyword>
<dbReference type="InterPro" id="IPR029063">
    <property type="entry name" value="SAM-dependent_MTases_sf"/>
</dbReference>
<dbReference type="InterPro" id="IPR004538">
    <property type="entry name" value="Hemolysin_A/TlyA"/>
</dbReference>
<dbReference type="SUPFAM" id="SSF55174">
    <property type="entry name" value="Alpha-L RNA-binding motif"/>
    <property type="match status" value="1"/>
</dbReference>
<dbReference type="OrthoDB" id="9784736at2"/>
<dbReference type="GO" id="GO:0032259">
    <property type="term" value="P:methylation"/>
    <property type="evidence" value="ECO:0007669"/>
    <property type="project" value="InterPro"/>
</dbReference>
<dbReference type="SMART" id="SM00363">
    <property type="entry name" value="S4"/>
    <property type="match status" value="1"/>
</dbReference>
<evidence type="ECO:0000313" key="6">
    <source>
        <dbReference type="Proteomes" id="UP000050417"/>
    </source>
</evidence>
<dbReference type="EMBL" id="LGCL01000021">
    <property type="protein sequence ID" value="KPL77871.1"/>
    <property type="molecule type" value="Genomic_DNA"/>
</dbReference>
<dbReference type="PANTHER" id="PTHR32319">
    <property type="entry name" value="BACTERIAL HEMOLYSIN-LIKE PROTEIN"/>
    <property type="match status" value="1"/>
</dbReference>
<evidence type="ECO:0000259" key="4">
    <source>
        <dbReference type="SMART" id="SM00363"/>
    </source>
</evidence>
<dbReference type="PROSITE" id="PS50889">
    <property type="entry name" value="S4"/>
    <property type="match status" value="1"/>
</dbReference>
<organism evidence="5 6">
    <name type="scientific">Ornatilinea apprima</name>
    <dbReference type="NCBI Taxonomy" id="1134406"/>
    <lineage>
        <taxon>Bacteria</taxon>
        <taxon>Bacillati</taxon>
        <taxon>Chloroflexota</taxon>
        <taxon>Anaerolineae</taxon>
        <taxon>Anaerolineales</taxon>
        <taxon>Anaerolineaceae</taxon>
        <taxon>Ornatilinea</taxon>
    </lineage>
</organism>
<dbReference type="Gene3D" id="3.40.50.150">
    <property type="entry name" value="Vaccinia Virus protein VP39"/>
    <property type="match status" value="1"/>
</dbReference>
<dbReference type="GO" id="GO:0003723">
    <property type="term" value="F:RNA binding"/>
    <property type="evidence" value="ECO:0007669"/>
    <property type="project" value="UniProtKB-KW"/>
</dbReference>
<dbReference type="PANTHER" id="PTHR32319:SF0">
    <property type="entry name" value="BACTERIAL HEMOLYSIN-LIKE PROTEIN"/>
    <property type="match status" value="1"/>
</dbReference>
<dbReference type="STRING" id="1134406.ADN00_08315"/>
<dbReference type="CDD" id="cd00165">
    <property type="entry name" value="S4"/>
    <property type="match status" value="1"/>
</dbReference>
<accession>A0A0P6XWN4</accession>
<dbReference type="PATRIC" id="fig|1134406.4.peg.665"/>
<dbReference type="Gene3D" id="3.10.290.10">
    <property type="entry name" value="RNA-binding S4 domain"/>
    <property type="match status" value="1"/>
</dbReference>
<feature type="domain" description="RNA-binding S4" evidence="4">
    <location>
        <begin position="4"/>
        <end position="68"/>
    </location>
</feature>
<evidence type="ECO:0000313" key="5">
    <source>
        <dbReference type="EMBL" id="KPL77871.1"/>
    </source>
</evidence>
<evidence type="ECO:0000256" key="2">
    <source>
        <dbReference type="ARBA" id="ARBA00029460"/>
    </source>
</evidence>
<dbReference type="PIRSF" id="PIRSF005578">
    <property type="entry name" value="TlyA"/>
    <property type="match status" value="1"/>
</dbReference>
<dbReference type="NCBIfam" id="TIGR00478">
    <property type="entry name" value="tly"/>
    <property type="match status" value="1"/>
</dbReference>
<dbReference type="Proteomes" id="UP000050417">
    <property type="component" value="Unassembled WGS sequence"/>
</dbReference>
<comment type="similarity">
    <text evidence="2">Belongs to the TlyA family.</text>
</comment>
<evidence type="ECO:0000256" key="1">
    <source>
        <dbReference type="ARBA" id="ARBA00022884"/>
    </source>
</evidence>
<dbReference type="Pfam" id="PF01728">
    <property type="entry name" value="FtsJ"/>
    <property type="match status" value="1"/>
</dbReference>
<keyword evidence="1 3" id="KW-0694">RNA-binding</keyword>
<dbReference type="GO" id="GO:0008168">
    <property type="term" value="F:methyltransferase activity"/>
    <property type="evidence" value="ECO:0007669"/>
    <property type="project" value="InterPro"/>
</dbReference>
<gene>
    <name evidence="5" type="ORF">ADN00_08315</name>
</gene>
<evidence type="ECO:0000256" key="3">
    <source>
        <dbReference type="PROSITE-ProRule" id="PRU00182"/>
    </source>
</evidence>
<dbReference type="AlphaFoldDB" id="A0A0P6XWN4"/>
<comment type="caution">
    <text evidence="5">The sequence shown here is derived from an EMBL/GenBank/DDBJ whole genome shotgun (WGS) entry which is preliminary data.</text>
</comment>
<dbReference type="InterPro" id="IPR047048">
    <property type="entry name" value="TlyA"/>
</dbReference>
<dbReference type="SUPFAM" id="SSF53335">
    <property type="entry name" value="S-adenosyl-L-methionine-dependent methyltransferases"/>
    <property type="match status" value="1"/>
</dbReference>
<reference evidence="5 6" key="1">
    <citation type="submission" date="2015-07" db="EMBL/GenBank/DDBJ databases">
        <title>Genome sequence of Ornatilinea apprima DSM 23815.</title>
        <authorList>
            <person name="Hemp J."/>
            <person name="Ward L.M."/>
            <person name="Pace L.A."/>
            <person name="Fischer W.W."/>
        </authorList>
    </citation>
    <scope>NUCLEOTIDE SEQUENCE [LARGE SCALE GENOMIC DNA]</scope>
    <source>
        <strain evidence="5 6">P3M-1</strain>
    </source>
</reference>
<dbReference type="Pfam" id="PF01479">
    <property type="entry name" value="S4"/>
    <property type="match status" value="1"/>
</dbReference>
<protein>
    <submittedName>
        <fullName evidence="5">Hemolysin</fullName>
    </submittedName>
</protein>
<dbReference type="InterPro" id="IPR002877">
    <property type="entry name" value="RNA_MeTrfase_FtsJ_dom"/>
</dbReference>
<dbReference type="InterPro" id="IPR002942">
    <property type="entry name" value="S4_RNA-bd"/>
</dbReference>
<name>A0A0P6XWN4_9CHLR</name>
<sequence>MQKERLDVLLMERGLVESRSLAQRLIMAGEVRVNGQPVLKPSIRVDDQALIEIEQGPKFVSRGGEKLEAALIAFGLTDLHDLVCVDVGASTGGFTDCLLQYGAKRVYAVDVGYGVLHWKLRNHPAVVSMERTNARHVENFPEVVQLVTIDASFISLKVLLPAVKRWFGERSGRTVVLVKPQFEAGKKDADKGEGVIRDPAIHRQVLLSVLESAQEEGFAVEGLIRSPLQGPKGNIEFLANLAFPLQTLADLHPMVDRVLPLIEE</sequence>